<evidence type="ECO:0000256" key="1">
    <source>
        <dbReference type="ARBA" id="ARBA00022722"/>
    </source>
</evidence>
<dbReference type="GO" id="GO:0016787">
    <property type="term" value="F:hydrolase activity"/>
    <property type="evidence" value="ECO:0007669"/>
    <property type="project" value="UniProtKB-KW"/>
</dbReference>
<protein>
    <recommendedName>
        <fullName evidence="4">Putative HNH nuclease YajD</fullName>
    </recommendedName>
</protein>
<comment type="similarity">
    <text evidence="3">Belongs to the HNH nuclease family.</text>
</comment>
<keyword evidence="8" id="KW-1185">Reference proteome</keyword>
<dbReference type="GO" id="GO:0003676">
    <property type="term" value="F:nucleic acid binding"/>
    <property type="evidence" value="ECO:0007669"/>
    <property type="project" value="InterPro"/>
</dbReference>
<dbReference type="PANTHER" id="PTHR41286">
    <property type="entry name" value="HNH NUCLEASE YAJD-RELATED"/>
    <property type="match status" value="1"/>
</dbReference>
<sequence length="109" mass="12772">MPKPLERRARNREYDARRGSARARGYTSRWECARASFLRDYPLCRMCEQGGMVREATVVDHVVPHRGDQALFWDPSNWQPLCREHHDRDKQRQERGRPVQAVGADGWPA</sequence>
<dbReference type="GO" id="GO:0004519">
    <property type="term" value="F:endonuclease activity"/>
    <property type="evidence" value="ECO:0007669"/>
    <property type="project" value="UniProtKB-KW"/>
</dbReference>
<dbReference type="InterPro" id="IPR003615">
    <property type="entry name" value="HNH_nuc"/>
</dbReference>
<proteinExistence type="inferred from homology"/>
<evidence type="ECO:0000313" key="7">
    <source>
        <dbReference type="EMBL" id="NNM75042.1"/>
    </source>
</evidence>
<comment type="caution">
    <text evidence="7">The sequence shown here is derived from an EMBL/GenBank/DDBJ whole genome shotgun (WGS) entry which is preliminary data.</text>
</comment>
<dbReference type="CDD" id="cd00085">
    <property type="entry name" value="HNHc"/>
    <property type="match status" value="1"/>
</dbReference>
<dbReference type="Pfam" id="PF01844">
    <property type="entry name" value="HNH"/>
    <property type="match status" value="1"/>
</dbReference>
<keyword evidence="1" id="KW-0540">Nuclease</keyword>
<evidence type="ECO:0000256" key="2">
    <source>
        <dbReference type="ARBA" id="ARBA00022801"/>
    </source>
</evidence>
<dbReference type="InterPro" id="IPR002711">
    <property type="entry name" value="HNH"/>
</dbReference>
<accession>A0A849I6D2</accession>
<feature type="compositionally biased region" description="Basic and acidic residues" evidence="5">
    <location>
        <begin position="1"/>
        <end position="18"/>
    </location>
</feature>
<name>A0A849I6D2_9HYPH</name>
<dbReference type="GO" id="GO:0005829">
    <property type="term" value="C:cytosol"/>
    <property type="evidence" value="ECO:0007669"/>
    <property type="project" value="TreeGrafter"/>
</dbReference>
<gene>
    <name evidence="7" type="ORF">HJG44_22020</name>
</gene>
<dbReference type="Proteomes" id="UP000564885">
    <property type="component" value="Unassembled WGS sequence"/>
</dbReference>
<dbReference type="AlphaFoldDB" id="A0A849I6D2"/>
<evidence type="ECO:0000256" key="4">
    <source>
        <dbReference type="ARBA" id="ARBA00040194"/>
    </source>
</evidence>
<evidence type="ECO:0000259" key="6">
    <source>
        <dbReference type="SMART" id="SM00507"/>
    </source>
</evidence>
<keyword evidence="7" id="KW-0255">Endonuclease</keyword>
<organism evidence="7 8">
    <name type="scientific">Enterovirga aerilata</name>
    <dbReference type="NCBI Taxonomy" id="2730920"/>
    <lineage>
        <taxon>Bacteria</taxon>
        <taxon>Pseudomonadati</taxon>
        <taxon>Pseudomonadota</taxon>
        <taxon>Alphaproteobacteria</taxon>
        <taxon>Hyphomicrobiales</taxon>
        <taxon>Methylobacteriaceae</taxon>
        <taxon>Enterovirga</taxon>
    </lineage>
</organism>
<dbReference type="SMART" id="SM00507">
    <property type="entry name" value="HNHc"/>
    <property type="match status" value="1"/>
</dbReference>
<evidence type="ECO:0000256" key="3">
    <source>
        <dbReference type="ARBA" id="ARBA00038412"/>
    </source>
</evidence>
<feature type="domain" description="HNH nuclease" evidence="6">
    <location>
        <begin position="31"/>
        <end position="87"/>
    </location>
</feature>
<dbReference type="PANTHER" id="PTHR41286:SF1">
    <property type="entry name" value="HNH NUCLEASE YAJD-RELATED"/>
    <property type="match status" value="1"/>
</dbReference>
<feature type="region of interest" description="Disordered" evidence="5">
    <location>
        <begin position="86"/>
        <end position="109"/>
    </location>
</feature>
<evidence type="ECO:0000256" key="5">
    <source>
        <dbReference type="SAM" id="MobiDB-lite"/>
    </source>
</evidence>
<dbReference type="GO" id="GO:0008270">
    <property type="term" value="F:zinc ion binding"/>
    <property type="evidence" value="ECO:0007669"/>
    <property type="project" value="InterPro"/>
</dbReference>
<dbReference type="EMBL" id="JABEPP010000007">
    <property type="protein sequence ID" value="NNM75042.1"/>
    <property type="molecule type" value="Genomic_DNA"/>
</dbReference>
<evidence type="ECO:0000313" key="8">
    <source>
        <dbReference type="Proteomes" id="UP000564885"/>
    </source>
</evidence>
<feature type="region of interest" description="Disordered" evidence="5">
    <location>
        <begin position="1"/>
        <end position="23"/>
    </location>
</feature>
<dbReference type="Gene3D" id="1.10.30.50">
    <property type="match status" value="1"/>
</dbReference>
<reference evidence="7 8" key="1">
    <citation type="submission" date="2020-04" db="EMBL/GenBank/DDBJ databases">
        <title>Enterovirga sp. isolate from soil.</title>
        <authorList>
            <person name="Chea S."/>
            <person name="Kim D.-U."/>
        </authorList>
    </citation>
    <scope>NUCLEOTIDE SEQUENCE [LARGE SCALE GENOMIC DNA]</scope>
    <source>
        <strain evidence="7 8">DB1703</strain>
    </source>
</reference>
<keyword evidence="2" id="KW-0378">Hydrolase</keyword>
<feature type="compositionally biased region" description="Basic and acidic residues" evidence="5">
    <location>
        <begin position="86"/>
        <end position="97"/>
    </location>
</feature>